<evidence type="ECO:0000313" key="1">
    <source>
        <dbReference type="EMBL" id="QMW06928.1"/>
    </source>
</evidence>
<gene>
    <name evidence="1" type="ORF">H3H32_11870</name>
</gene>
<dbReference type="KEGG" id="sfol:H3H32_11870"/>
<proteinExistence type="predicted"/>
<dbReference type="InterPro" id="IPR024423">
    <property type="entry name" value="DUF3050"/>
</dbReference>
<reference evidence="1 2" key="1">
    <citation type="submission" date="2020-07" db="EMBL/GenBank/DDBJ databases">
        <title>Spirosoma foliorum sp. nov., isolated from the leaves on the Nejang mountain Korea, Republic of.</title>
        <authorList>
            <person name="Ho H."/>
            <person name="Lee Y.-J."/>
            <person name="Nurcahyanto D.-A."/>
            <person name="Kim S.-G."/>
        </authorList>
    </citation>
    <scope>NUCLEOTIDE SEQUENCE [LARGE SCALE GENOMIC DNA]</scope>
    <source>
        <strain evidence="1 2">PL0136</strain>
    </source>
</reference>
<name>A0A7G5H736_9BACT</name>
<keyword evidence="2" id="KW-1185">Reference proteome</keyword>
<accession>A0A7G5H736</accession>
<dbReference type="SUPFAM" id="SSF48613">
    <property type="entry name" value="Heme oxygenase-like"/>
    <property type="match status" value="1"/>
</dbReference>
<dbReference type="EMBL" id="CP059732">
    <property type="protein sequence ID" value="QMW06928.1"/>
    <property type="molecule type" value="Genomic_DNA"/>
</dbReference>
<protein>
    <submittedName>
        <fullName evidence="1">DUF3050 domain-containing protein</fullName>
    </submittedName>
</protein>
<sequence>MNARIEQIKKGIEPLRQEIINHKVYAEIQTIEDVKVFMQYHVFAVWDFMSLLKALQLKLTCTSVPWFPKGSAETRYLINEIVAGEESDVDGEGIRKSHFELYLDAMQQCGADTSAIETFVAVLQETGDFNQAFTVSATPEAVKDFVEFTFDVISSDREHRQSAVFTFGREDLIPGMFISIINDLHKKFPDSLSIFKYYLERHIEVDGDHHSQLALQMTSNLCGDNEQNWLEAEQAIRQALQKRIDLWDGVYDAIMQMRKSSSQKQEAEVIDLV</sequence>
<dbReference type="RefSeq" id="WP_182464321.1">
    <property type="nucleotide sequence ID" value="NZ_CP059732.1"/>
</dbReference>
<dbReference type="Gene3D" id="1.20.910.10">
    <property type="entry name" value="Heme oxygenase-like"/>
    <property type="match status" value="1"/>
</dbReference>
<evidence type="ECO:0000313" key="2">
    <source>
        <dbReference type="Proteomes" id="UP000515369"/>
    </source>
</evidence>
<dbReference type="Proteomes" id="UP000515369">
    <property type="component" value="Chromosome"/>
</dbReference>
<dbReference type="InterPro" id="IPR016084">
    <property type="entry name" value="Haem_Oase-like_multi-hlx"/>
</dbReference>
<dbReference type="AlphaFoldDB" id="A0A7G5H736"/>
<organism evidence="1 2">
    <name type="scientific">Spirosoma foliorum</name>
    <dbReference type="NCBI Taxonomy" id="2710596"/>
    <lineage>
        <taxon>Bacteria</taxon>
        <taxon>Pseudomonadati</taxon>
        <taxon>Bacteroidota</taxon>
        <taxon>Cytophagia</taxon>
        <taxon>Cytophagales</taxon>
        <taxon>Cytophagaceae</taxon>
        <taxon>Spirosoma</taxon>
    </lineage>
</organism>
<dbReference type="Pfam" id="PF11251">
    <property type="entry name" value="DUF3050"/>
    <property type="match status" value="1"/>
</dbReference>